<dbReference type="PANTHER" id="PTHR34512">
    <property type="entry name" value="CELL SURFACE PROTEIN"/>
    <property type="match status" value="1"/>
</dbReference>
<dbReference type="InterPro" id="IPR015943">
    <property type="entry name" value="WD40/YVTN_repeat-like_dom_sf"/>
</dbReference>
<dbReference type="SUPFAM" id="SSF50998">
    <property type="entry name" value="Quinoprotein alcohol dehydrogenase-like"/>
    <property type="match status" value="1"/>
</dbReference>
<dbReference type="InterPro" id="IPR002372">
    <property type="entry name" value="PQQ_rpt_dom"/>
</dbReference>
<dbReference type="InterPro" id="IPR018391">
    <property type="entry name" value="PQQ_b-propeller_rpt"/>
</dbReference>
<dbReference type="PANTHER" id="PTHR34512:SF30">
    <property type="entry name" value="OUTER MEMBRANE PROTEIN ASSEMBLY FACTOR BAMB"/>
    <property type="match status" value="1"/>
</dbReference>
<accession>A0A7W7WQP9</accession>
<reference evidence="2 3" key="1">
    <citation type="submission" date="2020-08" db="EMBL/GenBank/DDBJ databases">
        <title>Sequencing the genomes of 1000 actinobacteria strains.</title>
        <authorList>
            <person name="Klenk H.-P."/>
        </authorList>
    </citation>
    <scope>NUCLEOTIDE SEQUENCE [LARGE SCALE GENOMIC DNA]</scope>
    <source>
        <strain evidence="2 3">DSM 45886</strain>
    </source>
</reference>
<feature type="domain" description="Pyrrolo-quinoline quinone repeat" evidence="1">
    <location>
        <begin position="318"/>
        <end position="390"/>
    </location>
</feature>
<evidence type="ECO:0000313" key="3">
    <source>
        <dbReference type="Proteomes" id="UP000578819"/>
    </source>
</evidence>
<gene>
    <name evidence="2" type="ORF">FHR38_003271</name>
</gene>
<name>A0A7W7WQP9_9ACTN</name>
<sequence length="424" mass="44595">METPSGARRWPKKTIAVLAVVLAVVAAGAIAYRVLAPAEELTPARLGYPSPVTAQPGVLGTLATAPLIVDNRLRIHAAPRQIVADQPVDARTRRTPYWSFRRWPAQLVGVVAAGTTVVSQWSDGELVALDARTGRIAWRAEGPETDLEYAGRRTGAATVYAPPGLRTAVTGDDQVVLTVIGRAELRGLDLATGREMWRAEHDPSCVASGMTTTGGQFVSVDTCAVPQVVEFRDVSTGASVARWRPADTGPELTITPLGCVIAQSSCAALRAGTSDAAGRGWLVTDPIGSTGPTTAPALDAAGAVLAGELAVTVGTSGVVARSVADGTEVWRRDDPGTSRILAVQPGRIHLRNEAGELVDLDPATGREVSRFPLTQEKQSLDWEPGRTYAAAGFLAVERLAGPVDPDADDDRYYLTIEPVLFAGS</sequence>
<dbReference type="InterPro" id="IPR011047">
    <property type="entry name" value="Quinoprotein_ADH-like_sf"/>
</dbReference>
<dbReference type="Proteomes" id="UP000578819">
    <property type="component" value="Unassembled WGS sequence"/>
</dbReference>
<dbReference type="RefSeq" id="WP_184535452.1">
    <property type="nucleotide sequence ID" value="NZ_JACHJW010000001.1"/>
</dbReference>
<dbReference type="AlphaFoldDB" id="A0A7W7WQP9"/>
<proteinExistence type="predicted"/>
<evidence type="ECO:0000259" key="1">
    <source>
        <dbReference type="Pfam" id="PF13360"/>
    </source>
</evidence>
<protein>
    <recommendedName>
        <fullName evidence="1">Pyrrolo-quinoline quinone repeat domain-containing protein</fullName>
    </recommendedName>
</protein>
<dbReference type="SMART" id="SM00564">
    <property type="entry name" value="PQQ"/>
    <property type="match status" value="3"/>
</dbReference>
<evidence type="ECO:0000313" key="2">
    <source>
        <dbReference type="EMBL" id="MBB4959538.1"/>
    </source>
</evidence>
<dbReference type="Pfam" id="PF13360">
    <property type="entry name" value="PQQ_2"/>
    <property type="match status" value="2"/>
</dbReference>
<dbReference type="EMBL" id="JACHJW010000001">
    <property type="protein sequence ID" value="MBB4959538.1"/>
    <property type="molecule type" value="Genomic_DNA"/>
</dbReference>
<feature type="domain" description="Pyrrolo-quinoline quinone repeat" evidence="1">
    <location>
        <begin position="97"/>
        <end position="244"/>
    </location>
</feature>
<organism evidence="2 3">
    <name type="scientific">Micromonospora polyrhachis</name>
    <dbReference type="NCBI Taxonomy" id="1282883"/>
    <lineage>
        <taxon>Bacteria</taxon>
        <taxon>Bacillati</taxon>
        <taxon>Actinomycetota</taxon>
        <taxon>Actinomycetes</taxon>
        <taxon>Micromonosporales</taxon>
        <taxon>Micromonosporaceae</taxon>
        <taxon>Micromonospora</taxon>
    </lineage>
</organism>
<dbReference type="Gene3D" id="2.130.10.10">
    <property type="entry name" value="YVTN repeat-like/Quinoprotein amine dehydrogenase"/>
    <property type="match status" value="1"/>
</dbReference>
<keyword evidence="3" id="KW-1185">Reference proteome</keyword>
<comment type="caution">
    <text evidence="2">The sequence shown here is derived from an EMBL/GenBank/DDBJ whole genome shotgun (WGS) entry which is preliminary data.</text>
</comment>
<dbReference type="Gene3D" id="2.140.10.10">
    <property type="entry name" value="Quinoprotein alcohol dehydrogenase-like superfamily"/>
    <property type="match status" value="1"/>
</dbReference>